<evidence type="ECO:0000256" key="1">
    <source>
        <dbReference type="ARBA" id="ARBA00001947"/>
    </source>
</evidence>
<feature type="domain" description="Alanyl-transfer RNA synthetases family profile" evidence="6">
    <location>
        <begin position="1"/>
        <end position="241"/>
    </location>
</feature>
<gene>
    <name evidence="7" type="ORF">Mia14_0844</name>
</gene>
<dbReference type="GO" id="GO:0003676">
    <property type="term" value="F:nucleic acid binding"/>
    <property type="evidence" value="ECO:0007669"/>
    <property type="project" value="InterPro"/>
</dbReference>
<dbReference type="AlphaFoldDB" id="A0A218NNT9"/>
<evidence type="ECO:0000259" key="6">
    <source>
        <dbReference type="PROSITE" id="PS50860"/>
    </source>
</evidence>
<comment type="cofactor">
    <cofactor evidence="1">
        <name>Zn(2+)</name>
        <dbReference type="ChEBI" id="CHEBI:29105"/>
    </cofactor>
</comment>
<keyword evidence="8" id="KW-1185">Reference proteome</keyword>
<organism evidence="7 8">
    <name type="scientific">Candidatus Mancarchaeum acidiphilum</name>
    <dbReference type="NCBI Taxonomy" id="1920749"/>
    <lineage>
        <taxon>Archaea</taxon>
        <taxon>Candidatus Micrarchaeota</taxon>
        <taxon>Candidatus Mancarchaeum</taxon>
    </lineage>
</organism>
<evidence type="ECO:0000256" key="4">
    <source>
        <dbReference type="ARBA" id="ARBA00022723"/>
    </source>
</evidence>
<keyword evidence="5" id="KW-0862">Zinc</keyword>
<dbReference type="InterPro" id="IPR018163">
    <property type="entry name" value="Thr/Ala-tRNA-synth_IIc_edit"/>
</dbReference>
<dbReference type="EMBL" id="CP019964">
    <property type="protein sequence ID" value="ASI14132.1"/>
    <property type="molecule type" value="Genomic_DNA"/>
</dbReference>
<dbReference type="Gene3D" id="3.30.980.10">
    <property type="entry name" value="Threonyl-trna Synthetase, Chain A, domain 2"/>
    <property type="match status" value="1"/>
</dbReference>
<reference evidence="7 8" key="1">
    <citation type="journal article" date="2017" name="Nat. Commun.">
        <title>'ARMAN' archaea depend on association with euryarchaeal host in culture and in situ.</title>
        <authorList>
            <person name="Golyshina O."/>
            <person name="Toshchakov S."/>
            <person name="Makarova K."/>
            <person name="Gavrilov S."/>
            <person name="Korzhenkov A."/>
            <person name="La Cono V."/>
            <person name="Arcadi E."/>
            <person name="Nechitaylo T."/>
            <person name="Ferrer M."/>
            <person name="Kublanov I."/>
            <person name="Wolf Y."/>
            <person name="Yakimov M."/>
            <person name="Golyshin P."/>
            <person name="Slesarev A."/>
            <person name="Kozyavkin S."/>
        </authorList>
    </citation>
    <scope>NUCLEOTIDE SEQUENCE [LARGE SCALE GENOMIC DNA]</scope>
    <source>
        <strain evidence="7 8">Mia14</strain>
    </source>
</reference>
<dbReference type="GeneID" id="33314392"/>
<dbReference type="InterPro" id="IPR018164">
    <property type="entry name" value="Ala-tRNA-synth_IIc_N"/>
</dbReference>
<dbReference type="GO" id="GO:0004813">
    <property type="term" value="F:alanine-tRNA ligase activity"/>
    <property type="evidence" value="ECO:0007669"/>
    <property type="project" value="InterPro"/>
</dbReference>
<dbReference type="SUPFAM" id="SSF50447">
    <property type="entry name" value="Translation proteins"/>
    <property type="match status" value="1"/>
</dbReference>
<comment type="subcellular location">
    <subcellularLocation>
        <location evidence="2">Cytoplasm</location>
    </subcellularLocation>
</comment>
<dbReference type="KEGG" id="marh:Mia14_0844"/>
<name>A0A218NNT9_9ARCH</name>
<dbReference type="InterPro" id="IPR018165">
    <property type="entry name" value="Ala-tRNA-synth_IIc_core"/>
</dbReference>
<dbReference type="GO" id="GO:0005737">
    <property type="term" value="C:cytoplasm"/>
    <property type="evidence" value="ECO:0007669"/>
    <property type="project" value="UniProtKB-SubCell"/>
</dbReference>
<dbReference type="FunFam" id="2.40.30.130:FF:000010">
    <property type="entry name" value="Alanine--tRNA ligase"/>
    <property type="match status" value="1"/>
</dbReference>
<dbReference type="OrthoDB" id="11392at2157"/>
<keyword evidence="4" id="KW-0479">Metal-binding</keyword>
<dbReference type="Pfam" id="PF07973">
    <property type="entry name" value="tRNA_SAD"/>
    <property type="match status" value="1"/>
</dbReference>
<evidence type="ECO:0000256" key="2">
    <source>
        <dbReference type="ARBA" id="ARBA00004496"/>
    </source>
</evidence>
<dbReference type="InterPro" id="IPR051335">
    <property type="entry name" value="Alanyl-tRNA_Editing_Enzymes"/>
</dbReference>
<dbReference type="PANTHER" id="PTHR43462:SF1">
    <property type="entry name" value="ALANYL-TRNA EDITING PROTEIN AARSD1"/>
    <property type="match status" value="1"/>
</dbReference>
<evidence type="ECO:0000256" key="5">
    <source>
        <dbReference type="ARBA" id="ARBA00022833"/>
    </source>
</evidence>
<dbReference type="GO" id="GO:0046872">
    <property type="term" value="F:metal ion binding"/>
    <property type="evidence" value="ECO:0007669"/>
    <property type="project" value="UniProtKB-KW"/>
</dbReference>
<keyword evidence="3" id="KW-0963">Cytoplasm</keyword>
<proteinExistence type="predicted"/>
<dbReference type="Gene3D" id="2.40.30.130">
    <property type="match status" value="1"/>
</dbReference>
<protein>
    <submittedName>
        <fullName evidence="7">Threonyl-and alanyl-tRNA synthetase second additional domain</fullName>
    </submittedName>
</protein>
<dbReference type="GO" id="GO:0005524">
    <property type="term" value="F:ATP binding"/>
    <property type="evidence" value="ECO:0007669"/>
    <property type="project" value="InterPro"/>
</dbReference>
<keyword evidence="7" id="KW-0436">Ligase</keyword>
<evidence type="ECO:0000313" key="7">
    <source>
        <dbReference type="EMBL" id="ASI14132.1"/>
    </source>
</evidence>
<accession>A0A218NNT9</accession>
<dbReference type="SUPFAM" id="SSF55186">
    <property type="entry name" value="ThrRS/AlaRS common domain"/>
    <property type="match status" value="1"/>
</dbReference>
<dbReference type="PANTHER" id="PTHR43462">
    <property type="entry name" value="ALANYL-TRNA EDITING PROTEIN"/>
    <property type="match status" value="1"/>
</dbReference>
<sequence>MTEKLYLTDSYLKEFEAKVISLNESEGLVELDKTAFYPTGGGQPSDTGVIEFNGKSYSVSDVSKSGDRVFHKVSDTSGLSEGATVKGRIDWDKRYQHMKYHTALHIIDGVVFKEGNGSMTGGQIYDDRARADFDILGLDKDKVLKILEESQQVIDNALPVEVKFLTKEEAEKVPELARTEPGKELMKKLDTFRIIDIKGFDFQLDGGTHVKNTSELGRIELSKYENKGSHNKRIEITLKEK</sequence>
<dbReference type="InterPro" id="IPR012947">
    <property type="entry name" value="tRNA_SAD"/>
</dbReference>
<dbReference type="SMART" id="SM00863">
    <property type="entry name" value="tRNA_SAD"/>
    <property type="match status" value="1"/>
</dbReference>
<dbReference type="InterPro" id="IPR009000">
    <property type="entry name" value="Transl_B-barrel_sf"/>
</dbReference>
<dbReference type="Proteomes" id="UP000197679">
    <property type="component" value="Chromosome"/>
</dbReference>
<dbReference type="Pfam" id="PF01411">
    <property type="entry name" value="tRNA-synt_2c"/>
    <property type="match status" value="1"/>
</dbReference>
<evidence type="ECO:0000313" key="8">
    <source>
        <dbReference type="Proteomes" id="UP000197679"/>
    </source>
</evidence>
<dbReference type="RefSeq" id="WP_088820414.1">
    <property type="nucleotide sequence ID" value="NZ_CP019964.1"/>
</dbReference>
<dbReference type="GO" id="GO:0006419">
    <property type="term" value="P:alanyl-tRNA aminoacylation"/>
    <property type="evidence" value="ECO:0007669"/>
    <property type="project" value="InterPro"/>
</dbReference>
<dbReference type="PROSITE" id="PS50860">
    <property type="entry name" value="AA_TRNA_LIGASE_II_ALA"/>
    <property type="match status" value="1"/>
</dbReference>
<evidence type="ECO:0000256" key="3">
    <source>
        <dbReference type="ARBA" id="ARBA00022490"/>
    </source>
</evidence>
<dbReference type="GO" id="GO:0002161">
    <property type="term" value="F:aminoacyl-tRNA deacylase activity"/>
    <property type="evidence" value="ECO:0007669"/>
    <property type="project" value="UniProtKB-ARBA"/>
</dbReference>
<keyword evidence="7" id="KW-0030">Aminoacyl-tRNA synthetase</keyword>